<accession>A0ABS6RXB6</accession>
<proteinExistence type="predicted"/>
<comment type="caution">
    <text evidence="1">The sequence shown here is derived from an EMBL/GenBank/DDBJ whole genome shotgun (WGS) entry which is preliminary data.</text>
</comment>
<protein>
    <submittedName>
        <fullName evidence="1">Uncharacterized protein</fullName>
    </submittedName>
</protein>
<dbReference type="EMBL" id="JABXWD010000071">
    <property type="protein sequence ID" value="MBV6341077.1"/>
    <property type="molecule type" value="Genomic_DNA"/>
</dbReference>
<reference evidence="1 2" key="1">
    <citation type="journal article" date="2020" name="J Geophys Res Biogeosci">
        <title>Magnetotaxis as an Adaptation to Enable Bacterial Shuttling of Microbial Sulfur and Sulfur Cycling Across Aquatic Oxic#Anoxic Interfaces.</title>
        <authorList>
            <person name="Li J."/>
            <person name="Liu P."/>
            <person name="Wang J."/>
            <person name="Roberts A.P."/>
            <person name="Pan Y."/>
        </authorList>
    </citation>
    <scope>NUCLEOTIDE SEQUENCE [LARGE SCALE GENOMIC DNA]</scope>
    <source>
        <strain evidence="1 2">MYR-1_YQ</strain>
    </source>
</reference>
<gene>
    <name evidence="1" type="ORF">HWQ67_05720</name>
</gene>
<keyword evidence="2" id="KW-1185">Reference proteome</keyword>
<evidence type="ECO:0000313" key="2">
    <source>
        <dbReference type="Proteomes" id="UP001196980"/>
    </source>
</evidence>
<dbReference type="Proteomes" id="UP001196980">
    <property type="component" value="Unassembled WGS sequence"/>
</dbReference>
<sequence length="132" mass="15125">MQGYGDDSGAGNLLNNMKPLPVGIGLAGRGKPPRERVVMKKKSKKNLYYDPKHSLGPGEPFWVKEDFYLGCCDCGLRHHVVVKRKVRGKGRLDKCEVTQNKEWICLEFYRDDKTTNFVRKERGIKVLKKSNK</sequence>
<organism evidence="1 2">
    <name type="scientific">Candidatus Magnetobacterium casense</name>
    <dbReference type="NCBI Taxonomy" id="1455061"/>
    <lineage>
        <taxon>Bacteria</taxon>
        <taxon>Pseudomonadati</taxon>
        <taxon>Nitrospirota</taxon>
        <taxon>Thermodesulfovibrionia</taxon>
        <taxon>Thermodesulfovibrionales</taxon>
        <taxon>Candidatus Magnetobacteriaceae</taxon>
        <taxon>Candidatus Magnetobacterium</taxon>
    </lineage>
</organism>
<dbReference type="RefSeq" id="WP_218251689.1">
    <property type="nucleotide sequence ID" value="NZ_JABXWD010000071.1"/>
</dbReference>
<evidence type="ECO:0000313" key="1">
    <source>
        <dbReference type="EMBL" id="MBV6341077.1"/>
    </source>
</evidence>
<name>A0ABS6RXB6_9BACT</name>